<dbReference type="InterPro" id="IPR013945">
    <property type="entry name" value="Pkr1"/>
</dbReference>
<evidence type="ECO:0000313" key="3">
    <source>
        <dbReference type="EMBL" id="GAV51827.1"/>
    </source>
</evidence>
<evidence type="ECO:0008006" key="5">
    <source>
        <dbReference type="Google" id="ProtNLM"/>
    </source>
</evidence>
<reference evidence="3 4" key="1">
    <citation type="submission" date="2016-08" db="EMBL/GenBank/DDBJ databases">
        <title>Draft genome sequence of allopolyploid Zygosaccharomyces rouxii.</title>
        <authorList>
            <person name="Watanabe J."/>
            <person name="Uehara K."/>
            <person name="Mogi Y."/>
            <person name="Tsukioka Y."/>
        </authorList>
    </citation>
    <scope>NUCLEOTIDE SEQUENCE [LARGE SCALE GENOMIC DNA]</scope>
    <source>
        <strain evidence="3 4">NBRC 110957</strain>
    </source>
</reference>
<feature type="region of interest" description="Disordered" evidence="1">
    <location>
        <begin position="75"/>
        <end position="133"/>
    </location>
</feature>
<proteinExistence type="predicted"/>
<dbReference type="GO" id="GO:0070072">
    <property type="term" value="P:vacuolar proton-transporting V-type ATPase complex assembly"/>
    <property type="evidence" value="ECO:0007669"/>
    <property type="project" value="InterPro"/>
</dbReference>
<dbReference type="AlphaFoldDB" id="A0A1Q3A835"/>
<feature type="compositionally biased region" description="Basic and acidic residues" evidence="1">
    <location>
        <begin position="75"/>
        <end position="96"/>
    </location>
</feature>
<organism evidence="3 4">
    <name type="scientific">Zygosaccharomyces rouxii</name>
    <dbReference type="NCBI Taxonomy" id="4956"/>
    <lineage>
        <taxon>Eukaryota</taxon>
        <taxon>Fungi</taxon>
        <taxon>Dikarya</taxon>
        <taxon>Ascomycota</taxon>
        <taxon>Saccharomycotina</taxon>
        <taxon>Saccharomycetes</taxon>
        <taxon>Saccharomycetales</taxon>
        <taxon>Saccharomycetaceae</taxon>
        <taxon>Zygosaccharomyces</taxon>
    </lineage>
</organism>
<keyword evidence="2" id="KW-0812">Transmembrane</keyword>
<evidence type="ECO:0000256" key="1">
    <source>
        <dbReference type="SAM" id="MobiDB-lite"/>
    </source>
</evidence>
<dbReference type="OrthoDB" id="9626941at2759"/>
<accession>A0A1Q3A835</accession>
<dbReference type="Proteomes" id="UP000187013">
    <property type="component" value="Unassembled WGS sequence"/>
</dbReference>
<evidence type="ECO:0000256" key="2">
    <source>
        <dbReference type="SAM" id="Phobius"/>
    </source>
</evidence>
<dbReference type="EMBL" id="BDGX01000032">
    <property type="protein sequence ID" value="GAV51827.1"/>
    <property type="molecule type" value="Genomic_DNA"/>
</dbReference>
<feature type="transmembrane region" description="Helical" evidence="2">
    <location>
        <begin position="20"/>
        <end position="40"/>
    </location>
</feature>
<protein>
    <recommendedName>
        <fullName evidence="5">V-type ATPase assembly factor PKR1</fullName>
    </recommendedName>
</protein>
<gene>
    <name evidence="3" type="ORF">ZYGR_0AF02980</name>
</gene>
<name>A0A1Q3A835_ZYGRO</name>
<evidence type="ECO:0000313" key="4">
    <source>
        <dbReference type="Proteomes" id="UP000187013"/>
    </source>
</evidence>
<dbReference type="PANTHER" id="PTHR28251:SF1">
    <property type="entry name" value="V-TYPE ATPASE ASSEMBLY FACTOR PKR1"/>
    <property type="match status" value="1"/>
</dbReference>
<keyword evidence="2" id="KW-0472">Membrane</keyword>
<keyword evidence="2" id="KW-1133">Transmembrane helix</keyword>
<feature type="compositionally biased region" description="Low complexity" evidence="1">
    <location>
        <begin position="110"/>
        <end position="125"/>
    </location>
</feature>
<dbReference type="Pfam" id="PF08636">
    <property type="entry name" value="Pkr1"/>
    <property type="match status" value="1"/>
</dbReference>
<feature type="compositionally biased region" description="Basic residues" evidence="1">
    <location>
        <begin position="97"/>
        <end position="106"/>
    </location>
</feature>
<dbReference type="GO" id="GO:0005789">
    <property type="term" value="C:endoplasmic reticulum membrane"/>
    <property type="evidence" value="ECO:0007669"/>
    <property type="project" value="TreeGrafter"/>
</dbReference>
<dbReference type="PANTHER" id="PTHR28251">
    <property type="entry name" value="V-TYPE ATPASE ASSEMBLY FACTOR PKR1"/>
    <property type="match status" value="1"/>
</dbReference>
<comment type="caution">
    <text evidence="3">The sequence shown here is derived from an EMBL/GenBank/DDBJ whole genome shotgun (WGS) entry which is preliminary data.</text>
</comment>
<sequence length="133" mass="15269">MSFFQNLWGSIFEPGANPQLLIATHLSFTSLILVLVWLCYETRNIHFFALLTIASILWALVTWFMNELKNAPLKDNDQLAKDNGAKPQEEQEEKKEKNKNKNKNKKANQEPRTTSSTASNSSVNSRRTRSRKT</sequence>
<feature type="transmembrane region" description="Helical" evidence="2">
    <location>
        <begin position="47"/>
        <end position="65"/>
    </location>
</feature>